<gene>
    <name evidence="2" type="primary">ksi</name>
    <name evidence="2" type="ORF">LMG28688_02105</name>
</gene>
<dbReference type="Gene3D" id="3.10.450.50">
    <property type="match status" value="1"/>
</dbReference>
<dbReference type="RefSeq" id="WP_246282264.1">
    <property type="nucleotide sequence ID" value="NZ_CADIKL010000008.1"/>
</dbReference>
<dbReference type="InterPro" id="IPR037401">
    <property type="entry name" value="SnoaL-like"/>
</dbReference>
<dbReference type="EMBL" id="CADIKL010000008">
    <property type="protein sequence ID" value="CAB3785769.1"/>
    <property type="molecule type" value="Genomic_DNA"/>
</dbReference>
<sequence>MSNDTEHMKARLREYVEAFNANDAARVTALFADNATVEDPVGTPVRRGRAEIDAFFGHATTVGARLELVAPPRGSHANAATITFKVHIAGPDGTAHIDVTDVMEFDAYGKIVSMRAYWGADDYHRAGAA</sequence>
<organism evidence="2 3">
    <name type="scientific">Paraburkholderia caffeinitolerans</name>
    <dbReference type="NCBI Taxonomy" id="1723730"/>
    <lineage>
        <taxon>Bacteria</taxon>
        <taxon>Pseudomonadati</taxon>
        <taxon>Pseudomonadota</taxon>
        <taxon>Betaproteobacteria</taxon>
        <taxon>Burkholderiales</taxon>
        <taxon>Burkholderiaceae</taxon>
        <taxon>Paraburkholderia</taxon>
    </lineage>
</organism>
<dbReference type="GO" id="GO:0004769">
    <property type="term" value="F:steroid Delta-isomerase activity"/>
    <property type="evidence" value="ECO:0007669"/>
    <property type="project" value="UniProtKB-EC"/>
</dbReference>
<dbReference type="SUPFAM" id="SSF54427">
    <property type="entry name" value="NTF2-like"/>
    <property type="match status" value="1"/>
</dbReference>
<dbReference type="EC" id="5.3.3.1" evidence="2"/>
<dbReference type="AlphaFoldDB" id="A0A6J5FRC6"/>
<keyword evidence="3" id="KW-1185">Reference proteome</keyword>
<reference evidence="2 3" key="1">
    <citation type="submission" date="2020-04" db="EMBL/GenBank/DDBJ databases">
        <authorList>
            <person name="De Canck E."/>
        </authorList>
    </citation>
    <scope>NUCLEOTIDE SEQUENCE [LARGE SCALE GENOMIC DNA]</scope>
    <source>
        <strain evidence="2 3">LMG 28688</strain>
    </source>
</reference>
<evidence type="ECO:0000313" key="3">
    <source>
        <dbReference type="Proteomes" id="UP000494119"/>
    </source>
</evidence>
<dbReference type="InterPro" id="IPR032710">
    <property type="entry name" value="NTF2-like_dom_sf"/>
</dbReference>
<dbReference type="Pfam" id="PF12680">
    <property type="entry name" value="SnoaL_2"/>
    <property type="match status" value="1"/>
</dbReference>
<name>A0A6J5FRC6_9BURK</name>
<dbReference type="Proteomes" id="UP000494119">
    <property type="component" value="Unassembled WGS sequence"/>
</dbReference>
<protein>
    <submittedName>
        <fullName evidence="2">Steroid Delta-isomerase</fullName>
        <ecNumber evidence="2">5.3.3.1</ecNumber>
    </submittedName>
</protein>
<keyword evidence="2" id="KW-0413">Isomerase</keyword>
<feature type="domain" description="SnoaL-like" evidence="1">
    <location>
        <begin position="13"/>
        <end position="114"/>
    </location>
</feature>
<accession>A0A6J5FRC6</accession>
<proteinExistence type="predicted"/>
<evidence type="ECO:0000313" key="2">
    <source>
        <dbReference type="EMBL" id="CAB3785769.1"/>
    </source>
</evidence>
<evidence type="ECO:0000259" key="1">
    <source>
        <dbReference type="Pfam" id="PF12680"/>
    </source>
</evidence>